<evidence type="ECO:0000313" key="12">
    <source>
        <dbReference type="Proteomes" id="UP000663866"/>
    </source>
</evidence>
<dbReference type="Proteomes" id="UP000681720">
    <property type="component" value="Unassembled WGS sequence"/>
</dbReference>
<evidence type="ECO:0000313" key="10">
    <source>
        <dbReference type="EMBL" id="CAF4227210.1"/>
    </source>
</evidence>
<dbReference type="Proteomes" id="UP000663866">
    <property type="component" value="Unassembled WGS sequence"/>
</dbReference>
<evidence type="ECO:0000313" key="7">
    <source>
        <dbReference type="EMBL" id="CAF4065638.1"/>
    </source>
</evidence>
<comment type="caution">
    <text evidence="4">The sequence shown here is derived from an EMBL/GenBank/DDBJ whole genome shotgun (WGS) entry which is preliminary data.</text>
</comment>
<evidence type="ECO:0000313" key="3">
    <source>
        <dbReference type="EMBL" id="CAF1503130.1"/>
    </source>
</evidence>
<dbReference type="Proteomes" id="UP000663834">
    <property type="component" value="Unassembled WGS sequence"/>
</dbReference>
<evidence type="ECO:0000313" key="5">
    <source>
        <dbReference type="EMBL" id="CAF2029619.1"/>
    </source>
</evidence>
<evidence type="ECO:0000256" key="1">
    <source>
        <dbReference type="SAM" id="MobiDB-lite"/>
    </source>
</evidence>
<dbReference type="Proteomes" id="UP000663887">
    <property type="component" value="Unassembled WGS sequence"/>
</dbReference>
<dbReference type="EMBL" id="CAJNRE010003824">
    <property type="protein sequence ID" value="CAF2029619.1"/>
    <property type="molecule type" value="Genomic_DNA"/>
</dbReference>
<dbReference type="Proteomes" id="UP000663842">
    <property type="component" value="Unassembled WGS sequence"/>
</dbReference>
<feature type="compositionally biased region" description="Polar residues" evidence="1">
    <location>
        <begin position="182"/>
        <end position="193"/>
    </location>
</feature>
<sequence>MKHRGAYPTIKDVVQHYEDAQVMIARERIQICLNIVHSGVDITYRKTSIDYAIDLLPEIKAVLITTTTVIAEESASEQNKGSPNPHSSLSSSATVVTSPPSNNNNTKPRKRTHAAATNSSSTQINGCPTPMAQQLRGRKQIMNDVTSPSLNAKISSTTCDNTPQVSTSSSAINPGRKKNKSSKSITPTVYNNSESKKKVKTRRQN</sequence>
<evidence type="ECO:0000313" key="2">
    <source>
        <dbReference type="EMBL" id="CAF1209081.1"/>
    </source>
</evidence>
<dbReference type="EMBL" id="CAJOBG010007810">
    <property type="protein sequence ID" value="CAF4227210.1"/>
    <property type="molecule type" value="Genomic_DNA"/>
</dbReference>
<feature type="compositionally biased region" description="Polar residues" evidence="1">
    <location>
        <begin position="152"/>
        <end position="172"/>
    </location>
</feature>
<proteinExistence type="predicted"/>
<dbReference type="Proteomes" id="UP000663856">
    <property type="component" value="Unassembled WGS sequence"/>
</dbReference>
<protein>
    <submittedName>
        <fullName evidence="4">Uncharacterized protein</fullName>
    </submittedName>
</protein>
<feature type="region of interest" description="Disordered" evidence="1">
    <location>
        <begin position="73"/>
        <end position="130"/>
    </location>
</feature>
<dbReference type="Proteomes" id="UP000681967">
    <property type="component" value="Unassembled WGS sequence"/>
</dbReference>
<evidence type="ECO:0000313" key="13">
    <source>
        <dbReference type="Proteomes" id="UP000663887"/>
    </source>
</evidence>
<evidence type="ECO:0000313" key="6">
    <source>
        <dbReference type="EMBL" id="CAF2181768.1"/>
    </source>
</evidence>
<feature type="compositionally biased region" description="Polar residues" evidence="1">
    <location>
        <begin position="115"/>
        <end position="126"/>
    </location>
</feature>
<evidence type="ECO:0000313" key="8">
    <source>
        <dbReference type="EMBL" id="CAF4066064.1"/>
    </source>
</evidence>
<evidence type="ECO:0000313" key="11">
    <source>
        <dbReference type="EMBL" id="CAF4236410.1"/>
    </source>
</evidence>
<keyword evidence="12" id="KW-1185">Reference proteome</keyword>
<feature type="region of interest" description="Disordered" evidence="1">
    <location>
        <begin position="152"/>
        <end position="205"/>
    </location>
</feature>
<dbReference type="EMBL" id="CAJOBI010006641">
    <property type="protein sequence ID" value="CAF4065638.1"/>
    <property type="molecule type" value="Genomic_DNA"/>
</dbReference>
<dbReference type="EMBL" id="CAJOBH010008266">
    <property type="protein sequence ID" value="CAF4108230.1"/>
    <property type="molecule type" value="Genomic_DNA"/>
</dbReference>
<dbReference type="Proteomes" id="UP000663824">
    <property type="component" value="Unassembled WGS sequence"/>
</dbReference>
<dbReference type="OrthoDB" id="10588663at2759"/>
<dbReference type="Proteomes" id="UP000676336">
    <property type="component" value="Unassembled WGS sequence"/>
</dbReference>
<accession>A0A816MPG6</accession>
<dbReference type="EMBL" id="CAJNOW010007084">
    <property type="protein sequence ID" value="CAF1503130.1"/>
    <property type="molecule type" value="Genomic_DNA"/>
</dbReference>
<dbReference type="EMBL" id="CAJNRG010000578">
    <property type="protein sequence ID" value="CAF2009191.1"/>
    <property type="molecule type" value="Genomic_DNA"/>
</dbReference>
<evidence type="ECO:0000313" key="9">
    <source>
        <dbReference type="EMBL" id="CAF4108230.1"/>
    </source>
</evidence>
<feature type="compositionally biased region" description="Low complexity" evidence="1">
    <location>
        <begin position="87"/>
        <end position="106"/>
    </location>
</feature>
<dbReference type="EMBL" id="CAJOBF010007588">
    <property type="protein sequence ID" value="CAF4236410.1"/>
    <property type="molecule type" value="Genomic_DNA"/>
</dbReference>
<name>A0A816MPG6_9BILA</name>
<feature type="compositionally biased region" description="Polar residues" evidence="1">
    <location>
        <begin position="76"/>
        <end position="86"/>
    </location>
</feature>
<dbReference type="Proteomes" id="UP000663855">
    <property type="component" value="Unassembled WGS sequence"/>
</dbReference>
<gene>
    <name evidence="9" type="ORF">BYL167_LOCUS19465</name>
    <name evidence="2" type="ORF">CJN711_LOCUS12425</name>
    <name evidence="8" type="ORF">GIL414_LOCUS15241</name>
    <name evidence="3" type="ORF">KQP761_LOCUS14728</name>
    <name evidence="5" type="ORF">MBJ925_LOCUS9814</name>
    <name evidence="10" type="ORF">OVN521_LOCUS27773</name>
    <name evidence="7" type="ORF">SMN809_LOCUS15448</name>
    <name evidence="11" type="ORF">UXM345_LOCUS29933</name>
    <name evidence="6" type="ORF">WKI299_LOCUS33494</name>
    <name evidence="4" type="ORF">XDN619_LOCUS3674</name>
</gene>
<dbReference type="EMBL" id="CAJNRF010015848">
    <property type="protein sequence ID" value="CAF2181768.1"/>
    <property type="molecule type" value="Genomic_DNA"/>
</dbReference>
<evidence type="ECO:0000313" key="4">
    <source>
        <dbReference type="EMBL" id="CAF2009191.1"/>
    </source>
</evidence>
<dbReference type="AlphaFoldDB" id="A0A816MPG6"/>
<dbReference type="EMBL" id="CAJNOV010005384">
    <property type="protein sequence ID" value="CAF1209081.1"/>
    <property type="molecule type" value="Genomic_DNA"/>
</dbReference>
<organism evidence="4 13">
    <name type="scientific">Rotaria magnacalcarata</name>
    <dbReference type="NCBI Taxonomy" id="392030"/>
    <lineage>
        <taxon>Eukaryota</taxon>
        <taxon>Metazoa</taxon>
        <taxon>Spiralia</taxon>
        <taxon>Gnathifera</taxon>
        <taxon>Rotifera</taxon>
        <taxon>Eurotatoria</taxon>
        <taxon>Bdelloidea</taxon>
        <taxon>Philodinida</taxon>
        <taxon>Philodinidae</taxon>
        <taxon>Rotaria</taxon>
    </lineage>
</organism>
<dbReference type="EMBL" id="CAJOBJ010006650">
    <property type="protein sequence ID" value="CAF4066064.1"/>
    <property type="molecule type" value="Genomic_DNA"/>
</dbReference>
<reference evidence="4" key="1">
    <citation type="submission" date="2021-02" db="EMBL/GenBank/DDBJ databases">
        <authorList>
            <person name="Nowell W R."/>
        </authorList>
    </citation>
    <scope>NUCLEOTIDE SEQUENCE</scope>
</reference>